<accession>A0ABR4BBC9</accession>
<feature type="domain" description="DUF7223" evidence="4">
    <location>
        <begin position="285"/>
        <end position="499"/>
    </location>
</feature>
<evidence type="ECO:0000256" key="2">
    <source>
        <dbReference type="SAM" id="SignalP"/>
    </source>
</evidence>
<feature type="domain" description="DUF7029" evidence="3">
    <location>
        <begin position="85"/>
        <end position="182"/>
    </location>
</feature>
<protein>
    <submittedName>
        <fullName evidence="5">Uncharacterized protein</fullName>
    </submittedName>
</protein>
<dbReference type="Pfam" id="PF22974">
    <property type="entry name" value="DUF7029"/>
    <property type="match status" value="1"/>
</dbReference>
<keyword evidence="6" id="KW-1185">Reference proteome</keyword>
<dbReference type="InterPro" id="IPR055647">
    <property type="entry name" value="DUF7223"/>
</dbReference>
<proteinExistence type="predicted"/>
<evidence type="ECO:0000259" key="4">
    <source>
        <dbReference type="Pfam" id="PF23865"/>
    </source>
</evidence>
<feature type="chain" id="PRO_5045831533" evidence="2">
    <location>
        <begin position="18"/>
        <end position="639"/>
    </location>
</feature>
<feature type="signal peptide" evidence="2">
    <location>
        <begin position="1"/>
        <end position="17"/>
    </location>
</feature>
<dbReference type="Proteomes" id="UP001590951">
    <property type="component" value="Unassembled WGS sequence"/>
</dbReference>
<comment type="caution">
    <text evidence="5">The sequence shown here is derived from an EMBL/GenBank/DDBJ whole genome shotgun (WGS) entry which is preliminary data.</text>
</comment>
<reference evidence="5 6" key="1">
    <citation type="submission" date="2024-09" db="EMBL/GenBank/DDBJ databases">
        <title>Rethinking Asexuality: The Enigmatic Case of Functional Sexual Genes in Lepraria (Stereocaulaceae).</title>
        <authorList>
            <person name="Doellman M."/>
            <person name="Sun Y."/>
            <person name="Barcenas-Pena A."/>
            <person name="Lumbsch H.T."/>
            <person name="Grewe F."/>
        </authorList>
    </citation>
    <scope>NUCLEOTIDE SEQUENCE [LARGE SCALE GENOMIC DNA]</scope>
    <source>
        <strain evidence="5 6">Grewe 0041</strain>
    </source>
</reference>
<gene>
    <name evidence="5" type="ORF">ABVK25_004491</name>
</gene>
<sequence>MMYMFLNILFCLSVAFGSQVLGYDSVDMGDLALSGAHDRPLRAAKRNHDLGRRDVKGCLSHDHHLHYVDANTHASDSQFAAKVGVDFKVPALLLEDIEDHIKRVDCFVSSVYLYFDSLDSLKHAHEEFTSVKSFLLITSHQDCNEDGERDPYMVSEALLNFQERLMILSVERVPWKTTFNSMKVDFGESKDAFELRRHPRLEVRGAATTSSSVSSVSSVPSASLSSSPSAAATSTTVVYPLAPTSTPNAFNATANINKQFLDTSILPADSSLGHVSIKGPKIPANFNIKCKNCTFQGSIELVAGSFTVVTGSNTNEPVQMNMINKTLDYVQHGYMTFRSNNFGAHVELDNSVKASAILTNYTAPLPTIPITPFQILGIASVGPLYKPQLMAGFLLAADLDFTYGFDMTVPNNSSVTLNIGQLNHSSQTGFDGTTITALPFQAGVPSVALTFATGFSTQLLAGVSFFSGSANAGAGLFLDFPTLTAEFSTVNRTDVKCQAVASPSSTSTADTTIFDTLTHIDASVGVALGVDAEVDVHLGEVMVRDDLPFTVLSTGYSLPTGCISFDAGAKTYGTPTTTHSSTASATVAPTNKANGAGEKGTSGASLGVSNPFGNSDTGVGRMKAVVGLLVAISACFMMF</sequence>
<dbReference type="EMBL" id="JBHFEH010000012">
    <property type="protein sequence ID" value="KAL2055153.1"/>
    <property type="molecule type" value="Genomic_DNA"/>
</dbReference>
<dbReference type="InterPro" id="IPR054293">
    <property type="entry name" value="DUF7029"/>
</dbReference>
<evidence type="ECO:0000259" key="3">
    <source>
        <dbReference type="Pfam" id="PF22974"/>
    </source>
</evidence>
<feature type="compositionally biased region" description="Low complexity" evidence="1">
    <location>
        <begin position="575"/>
        <end position="590"/>
    </location>
</feature>
<keyword evidence="2" id="KW-0732">Signal</keyword>
<name>A0ABR4BBC9_9LECA</name>
<dbReference type="Pfam" id="PF23865">
    <property type="entry name" value="DUF7223"/>
    <property type="match status" value="1"/>
</dbReference>
<evidence type="ECO:0000313" key="6">
    <source>
        <dbReference type="Proteomes" id="UP001590951"/>
    </source>
</evidence>
<feature type="region of interest" description="Disordered" evidence="1">
    <location>
        <begin position="575"/>
        <end position="608"/>
    </location>
</feature>
<evidence type="ECO:0000256" key="1">
    <source>
        <dbReference type="SAM" id="MobiDB-lite"/>
    </source>
</evidence>
<organism evidence="5 6">
    <name type="scientific">Lepraria finkii</name>
    <dbReference type="NCBI Taxonomy" id="1340010"/>
    <lineage>
        <taxon>Eukaryota</taxon>
        <taxon>Fungi</taxon>
        <taxon>Dikarya</taxon>
        <taxon>Ascomycota</taxon>
        <taxon>Pezizomycotina</taxon>
        <taxon>Lecanoromycetes</taxon>
        <taxon>OSLEUM clade</taxon>
        <taxon>Lecanoromycetidae</taxon>
        <taxon>Lecanorales</taxon>
        <taxon>Lecanorineae</taxon>
        <taxon>Stereocaulaceae</taxon>
        <taxon>Lepraria</taxon>
    </lineage>
</organism>
<evidence type="ECO:0000313" key="5">
    <source>
        <dbReference type="EMBL" id="KAL2055153.1"/>
    </source>
</evidence>